<evidence type="ECO:0000313" key="1">
    <source>
        <dbReference type="EMBL" id="KAF3014369.1"/>
    </source>
</evidence>
<keyword evidence="2" id="KW-1185">Reference proteome</keyword>
<protein>
    <submittedName>
        <fullName evidence="1">Uncharacterized protein</fullName>
    </submittedName>
</protein>
<feature type="non-terminal residue" evidence="1">
    <location>
        <position position="71"/>
    </location>
</feature>
<proteinExistence type="predicted"/>
<dbReference type="EMBL" id="SWKV01000556">
    <property type="protein sequence ID" value="KAF3014369.1"/>
    <property type="molecule type" value="Genomic_DNA"/>
</dbReference>
<dbReference type="AlphaFoldDB" id="A0A9P4WF46"/>
<dbReference type="Proteomes" id="UP000758155">
    <property type="component" value="Unassembled WGS sequence"/>
</dbReference>
<accession>A0A9P4WF46</accession>
<gene>
    <name evidence="1" type="ORF">E8E12_000017</name>
</gene>
<evidence type="ECO:0000313" key="2">
    <source>
        <dbReference type="Proteomes" id="UP000758155"/>
    </source>
</evidence>
<reference evidence="1" key="1">
    <citation type="submission" date="2019-04" db="EMBL/GenBank/DDBJ databases">
        <title>Sequencing of skin fungus with MAO and IRED activity.</title>
        <authorList>
            <person name="Marsaioli A.J."/>
            <person name="Bonatto J.M.C."/>
            <person name="Reis Junior O."/>
        </authorList>
    </citation>
    <scope>NUCLEOTIDE SEQUENCE</scope>
    <source>
        <strain evidence="1">28M1</strain>
    </source>
</reference>
<comment type="caution">
    <text evidence="1">The sequence shown here is derived from an EMBL/GenBank/DDBJ whole genome shotgun (WGS) entry which is preliminary data.</text>
</comment>
<sequence>MNGNVQYFSLAVFLLSNDLVTTEKLAEMIGLFVDASGVQFLRSLLAIQTPTIEALAEKLVLGAIQSGNKIV</sequence>
<name>A0A9P4WF46_9PLEO</name>
<organism evidence="1 2">
    <name type="scientific">Didymella heteroderae</name>
    <dbReference type="NCBI Taxonomy" id="1769908"/>
    <lineage>
        <taxon>Eukaryota</taxon>
        <taxon>Fungi</taxon>
        <taxon>Dikarya</taxon>
        <taxon>Ascomycota</taxon>
        <taxon>Pezizomycotina</taxon>
        <taxon>Dothideomycetes</taxon>
        <taxon>Pleosporomycetidae</taxon>
        <taxon>Pleosporales</taxon>
        <taxon>Pleosporineae</taxon>
        <taxon>Didymellaceae</taxon>
        <taxon>Didymella</taxon>
    </lineage>
</organism>